<reference evidence="2 3" key="1">
    <citation type="submission" date="2018-06" db="EMBL/GenBank/DDBJ databases">
        <title>Complete Genomes of Monosporascus.</title>
        <authorList>
            <person name="Robinson A.J."/>
            <person name="Natvig D.O."/>
        </authorList>
    </citation>
    <scope>NUCLEOTIDE SEQUENCE [LARGE SCALE GENOMIC DNA]</scope>
    <source>
        <strain evidence="2 3">CBS 609.92</strain>
    </source>
</reference>
<evidence type="ECO:0000313" key="2">
    <source>
        <dbReference type="EMBL" id="RYO76999.1"/>
    </source>
</evidence>
<keyword evidence="3" id="KW-1185">Reference proteome</keyword>
<dbReference type="EMBL" id="QJNS01000513">
    <property type="protein sequence ID" value="RYO76999.1"/>
    <property type="molecule type" value="Genomic_DNA"/>
</dbReference>
<name>A0ABY0GX67_9PEZI</name>
<evidence type="ECO:0000256" key="1">
    <source>
        <dbReference type="SAM" id="MobiDB-lite"/>
    </source>
</evidence>
<comment type="caution">
    <text evidence="2">The sequence shown here is derived from an EMBL/GenBank/DDBJ whole genome shotgun (WGS) entry which is preliminary data.</text>
</comment>
<gene>
    <name evidence="2" type="ORF">DL762_009545</name>
</gene>
<proteinExistence type="predicted"/>
<protein>
    <submittedName>
        <fullName evidence="2">Uncharacterized protein</fullName>
    </submittedName>
</protein>
<accession>A0ABY0GX67</accession>
<sequence length="122" mass="13196">MHNCETTSTGVTLILTRLARQQPHKVPHHGHVWPSPPPAGDTRDTSSMVSGISADEATQAAAFCYKAVAQIISHSTRLQPTEAFLLRRGNGDSNGRSSHVAKLPTMARRYTVRDDGGQLVPL</sequence>
<dbReference type="Proteomes" id="UP000294003">
    <property type="component" value="Unassembled WGS sequence"/>
</dbReference>
<organism evidence="2 3">
    <name type="scientific">Monosporascus cannonballus</name>
    <dbReference type="NCBI Taxonomy" id="155416"/>
    <lineage>
        <taxon>Eukaryota</taxon>
        <taxon>Fungi</taxon>
        <taxon>Dikarya</taxon>
        <taxon>Ascomycota</taxon>
        <taxon>Pezizomycotina</taxon>
        <taxon>Sordariomycetes</taxon>
        <taxon>Xylariomycetidae</taxon>
        <taxon>Xylariales</taxon>
        <taxon>Xylariales incertae sedis</taxon>
        <taxon>Monosporascus</taxon>
    </lineage>
</organism>
<feature type="region of interest" description="Disordered" evidence="1">
    <location>
        <begin position="26"/>
        <end position="48"/>
    </location>
</feature>
<evidence type="ECO:0000313" key="3">
    <source>
        <dbReference type="Proteomes" id="UP000294003"/>
    </source>
</evidence>